<evidence type="ECO:0000313" key="3">
    <source>
        <dbReference type="Proteomes" id="UP001381693"/>
    </source>
</evidence>
<dbReference type="EMBL" id="JAXCGZ010004189">
    <property type="protein sequence ID" value="KAK7082110.1"/>
    <property type="molecule type" value="Genomic_DNA"/>
</dbReference>
<gene>
    <name evidence="2" type="ORF">SK128_019222</name>
</gene>
<dbReference type="Gene3D" id="3.10.10.10">
    <property type="entry name" value="HIV Type 1 Reverse Transcriptase, subunit A, domain 1"/>
    <property type="match status" value="1"/>
</dbReference>
<proteinExistence type="predicted"/>
<sequence length="340" mass="37755">MVVLMGIRDEELSQRLISRDTRASLQDVVNCCQLNEANQRTASDIHSSKSQLCTISSYKSNKCQMKKDTSHRTSASGYHEKPPTSHSISVTSEYCQFSTRHGPGKCPTAEHLSQCGYQGHWDKVAKCPTKDSQCHFCSKTGHYDENEGQWTGWFFSKGADVSVIGKQHLDLLRIPRSSLQPQASTTTLTADGSEMASPLGSFQATLHLDTRSCTAKIQVHQAIQTPFLSSAQCQELVIISPDFLKPILENQVKEELNSMVQQGIIKPAGEDSSDWCHPLIVAPKDRGVRMTVDLTHLYYQVSQTTHPSTMLFTTIRSVAPISMLLYHNGCFMWVLANGTS</sequence>
<feature type="region of interest" description="Disordered" evidence="1">
    <location>
        <begin position="64"/>
        <end position="86"/>
    </location>
</feature>
<accession>A0AAN8XCT2</accession>
<reference evidence="2 3" key="1">
    <citation type="submission" date="2023-11" db="EMBL/GenBank/DDBJ databases">
        <title>Halocaridina rubra genome assembly.</title>
        <authorList>
            <person name="Smith C."/>
        </authorList>
    </citation>
    <scope>NUCLEOTIDE SEQUENCE [LARGE SCALE GENOMIC DNA]</scope>
    <source>
        <strain evidence="2">EP-1</strain>
        <tissue evidence="2">Whole</tissue>
    </source>
</reference>
<evidence type="ECO:0000313" key="2">
    <source>
        <dbReference type="EMBL" id="KAK7082110.1"/>
    </source>
</evidence>
<evidence type="ECO:0000256" key="1">
    <source>
        <dbReference type="SAM" id="MobiDB-lite"/>
    </source>
</evidence>
<protein>
    <submittedName>
        <fullName evidence="2">Uncharacterized protein</fullName>
    </submittedName>
</protein>
<comment type="caution">
    <text evidence="2">The sequence shown here is derived from an EMBL/GenBank/DDBJ whole genome shotgun (WGS) entry which is preliminary data.</text>
</comment>
<organism evidence="2 3">
    <name type="scientific">Halocaridina rubra</name>
    <name type="common">Hawaiian red shrimp</name>
    <dbReference type="NCBI Taxonomy" id="373956"/>
    <lineage>
        <taxon>Eukaryota</taxon>
        <taxon>Metazoa</taxon>
        <taxon>Ecdysozoa</taxon>
        <taxon>Arthropoda</taxon>
        <taxon>Crustacea</taxon>
        <taxon>Multicrustacea</taxon>
        <taxon>Malacostraca</taxon>
        <taxon>Eumalacostraca</taxon>
        <taxon>Eucarida</taxon>
        <taxon>Decapoda</taxon>
        <taxon>Pleocyemata</taxon>
        <taxon>Caridea</taxon>
        <taxon>Atyoidea</taxon>
        <taxon>Atyidae</taxon>
        <taxon>Halocaridina</taxon>
    </lineage>
</organism>
<name>A0AAN8XCT2_HALRR</name>
<keyword evidence="3" id="KW-1185">Reference proteome</keyword>
<dbReference type="Proteomes" id="UP001381693">
    <property type="component" value="Unassembled WGS sequence"/>
</dbReference>
<dbReference type="AlphaFoldDB" id="A0AAN8XCT2"/>